<keyword evidence="3" id="KW-1185">Reference proteome</keyword>
<proteinExistence type="predicted"/>
<keyword evidence="1" id="KW-0812">Transmembrane</keyword>
<evidence type="ECO:0000313" key="3">
    <source>
        <dbReference type="Proteomes" id="UP001242368"/>
    </source>
</evidence>
<dbReference type="Proteomes" id="UP001242368">
    <property type="component" value="Unassembled WGS sequence"/>
</dbReference>
<reference evidence="3" key="1">
    <citation type="journal article" date="2019" name="Int. J. Syst. Evol. Microbiol.">
        <title>The Global Catalogue of Microorganisms (GCM) 10K type strain sequencing project: providing services to taxonomists for standard genome sequencing and annotation.</title>
        <authorList>
            <consortium name="The Broad Institute Genomics Platform"/>
            <consortium name="The Broad Institute Genome Sequencing Center for Infectious Disease"/>
            <person name="Wu L."/>
            <person name="Ma J."/>
        </authorList>
    </citation>
    <scope>NUCLEOTIDE SEQUENCE [LARGE SCALE GENOMIC DNA]</scope>
    <source>
        <strain evidence="3">CECT 7184</strain>
    </source>
</reference>
<evidence type="ECO:0000313" key="2">
    <source>
        <dbReference type="EMBL" id="MDN3707610.1"/>
    </source>
</evidence>
<comment type="caution">
    <text evidence="2">The sequence shown here is derived from an EMBL/GenBank/DDBJ whole genome shotgun (WGS) entry which is preliminary data.</text>
</comment>
<sequence>MSWLYYEYSGFLAYKFFFFLFVWPLTYPVQESKMVKVNVLFIGIGVKQFN</sequence>
<protein>
    <recommendedName>
        <fullName evidence="4">NADH dehydrogenase subunit 1</fullName>
    </recommendedName>
</protein>
<dbReference type="EMBL" id="JAUFQU010000001">
    <property type="protein sequence ID" value="MDN3707610.1"/>
    <property type="molecule type" value="Genomic_DNA"/>
</dbReference>
<keyword evidence="1" id="KW-0472">Membrane</keyword>
<feature type="transmembrane region" description="Helical" evidence="1">
    <location>
        <begin position="12"/>
        <end position="29"/>
    </location>
</feature>
<name>A0ABT8CTP0_9FLAO</name>
<evidence type="ECO:0000256" key="1">
    <source>
        <dbReference type="SAM" id="Phobius"/>
    </source>
</evidence>
<organism evidence="2 3">
    <name type="scientific">Paenimyroides ceti</name>
    <dbReference type="NCBI Taxonomy" id="395087"/>
    <lineage>
        <taxon>Bacteria</taxon>
        <taxon>Pseudomonadati</taxon>
        <taxon>Bacteroidota</taxon>
        <taxon>Flavobacteriia</taxon>
        <taxon>Flavobacteriales</taxon>
        <taxon>Flavobacteriaceae</taxon>
        <taxon>Paenimyroides</taxon>
    </lineage>
</organism>
<gene>
    <name evidence="2" type="ORF">QW060_10740</name>
</gene>
<evidence type="ECO:0008006" key="4">
    <source>
        <dbReference type="Google" id="ProtNLM"/>
    </source>
</evidence>
<accession>A0ABT8CTP0</accession>
<dbReference type="RefSeq" id="WP_290363582.1">
    <property type="nucleotide sequence ID" value="NZ_JAUFQU010000001.1"/>
</dbReference>
<keyword evidence="1" id="KW-1133">Transmembrane helix</keyword>